<evidence type="ECO:0000313" key="2">
    <source>
        <dbReference type="Proteomes" id="UP000198440"/>
    </source>
</evidence>
<dbReference type="EMBL" id="FZON01000015">
    <property type="protein sequence ID" value="SNS44648.1"/>
    <property type="molecule type" value="Genomic_DNA"/>
</dbReference>
<accession>A0A239EK40</accession>
<reference evidence="1 2" key="1">
    <citation type="submission" date="2017-06" db="EMBL/GenBank/DDBJ databases">
        <authorList>
            <person name="Kim H.J."/>
            <person name="Triplett B.A."/>
        </authorList>
    </citation>
    <scope>NUCLEOTIDE SEQUENCE [LARGE SCALE GENOMIC DNA]</scope>
    <source>
        <strain evidence="1 2">DSM 11445</strain>
    </source>
</reference>
<evidence type="ECO:0000313" key="1">
    <source>
        <dbReference type="EMBL" id="SNS44648.1"/>
    </source>
</evidence>
<organism evidence="1 2">
    <name type="scientific">Antarctobacter heliothermus</name>
    <dbReference type="NCBI Taxonomy" id="74033"/>
    <lineage>
        <taxon>Bacteria</taxon>
        <taxon>Pseudomonadati</taxon>
        <taxon>Pseudomonadota</taxon>
        <taxon>Alphaproteobacteria</taxon>
        <taxon>Rhodobacterales</taxon>
        <taxon>Roseobacteraceae</taxon>
        <taxon>Antarctobacter</taxon>
    </lineage>
</organism>
<sequence>MSEVRDDLLATLPDVIATQVATRIPDLAECRGIAGRFSVGELRKQSIRHPAVLVAHLGARQEQDWTGPHHGFLLDMAAFIVTKDRLGLPRDAAAANIGQVLLSMIPDNAWGESALGQARAVRLQSLVTPETRDAATSLWAVTWSQPAVVQGYTTPEPLAIELYLGQAPEVGAEHEGDYTEIGGAS</sequence>
<proteinExistence type="predicted"/>
<dbReference type="Proteomes" id="UP000198440">
    <property type="component" value="Unassembled WGS sequence"/>
</dbReference>
<gene>
    <name evidence="1" type="ORF">SAMN04488078_101559</name>
</gene>
<dbReference type="OrthoDB" id="7873442at2"/>
<protein>
    <submittedName>
        <fullName evidence="1">Uncharacterized protein</fullName>
    </submittedName>
</protein>
<dbReference type="RefSeq" id="WP_089277731.1">
    <property type="nucleotide sequence ID" value="NZ_FZON01000015.1"/>
</dbReference>
<dbReference type="AlphaFoldDB" id="A0A239EK40"/>
<name>A0A239EK40_9RHOB</name>